<dbReference type="AlphaFoldDB" id="A0AAD2JLX6"/>
<organism evidence="1 2">
    <name type="scientific">Cylindrotheca closterium</name>
    <dbReference type="NCBI Taxonomy" id="2856"/>
    <lineage>
        <taxon>Eukaryota</taxon>
        <taxon>Sar</taxon>
        <taxon>Stramenopiles</taxon>
        <taxon>Ochrophyta</taxon>
        <taxon>Bacillariophyta</taxon>
        <taxon>Bacillariophyceae</taxon>
        <taxon>Bacillariophycidae</taxon>
        <taxon>Bacillariales</taxon>
        <taxon>Bacillariaceae</taxon>
        <taxon>Cylindrotheca</taxon>
    </lineage>
</organism>
<name>A0AAD2JLX6_9STRA</name>
<dbReference type="EMBL" id="CAKOGP040002092">
    <property type="protein sequence ID" value="CAJ1962060.1"/>
    <property type="molecule type" value="Genomic_DNA"/>
</dbReference>
<keyword evidence="2" id="KW-1185">Reference proteome</keyword>
<comment type="caution">
    <text evidence="1">The sequence shown here is derived from an EMBL/GenBank/DDBJ whole genome shotgun (WGS) entry which is preliminary data.</text>
</comment>
<proteinExistence type="predicted"/>
<dbReference type="Proteomes" id="UP001295423">
    <property type="component" value="Unassembled WGS sequence"/>
</dbReference>
<protein>
    <submittedName>
        <fullName evidence="1">Uncharacterized protein</fullName>
    </submittedName>
</protein>
<gene>
    <name evidence="1" type="ORF">CYCCA115_LOCUS19506</name>
</gene>
<evidence type="ECO:0000313" key="2">
    <source>
        <dbReference type="Proteomes" id="UP001295423"/>
    </source>
</evidence>
<accession>A0AAD2JLX6</accession>
<sequence length="320" mass="37853">MHKIHRPSMERFPESWLWEPLDGPFAYEQVPYISIGDDYSQTDIDGNPTRKVYQCLLCETGEMNSDVVCKEHIHSSRHQKRYKLLTAHQKSFHQELKLPPNFISNLELPEEDTAENHAAQYSEPPFDNSLSYVLPFRRWQYGRYRFGSSCQLCGTAALPTRLSVVEHFFSKRHQTIRSKTFRHDHVEFARLEPRISSLNELYQWHVERAMIVYVAQKEASHAGCSSHPYAWYQLLWTLETYELRERMTHLELAIWKKSLLQYENDHSFADLEELIVFFLRPQEQTAAPPIAEYWKVKRVTSGAMQIILCVLPYLRKYPKL</sequence>
<reference evidence="1" key="1">
    <citation type="submission" date="2023-08" db="EMBL/GenBank/DDBJ databases">
        <authorList>
            <person name="Audoor S."/>
            <person name="Bilcke G."/>
        </authorList>
    </citation>
    <scope>NUCLEOTIDE SEQUENCE</scope>
</reference>
<evidence type="ECO:0000313" key="1">
    <source>
        <dbReference type="EMBL" id="CAJ1962060.1"/>
    </source>
</evidence>